<feature type="compositionally biased region" description="Polar residues" evidence="1">
    <location>
        <begin position="104"/>
        <end position="131"/>
    </location>
</feature>
<name>Q94221_CAEEL</name>
<protein>
    <submittedName>
        <fullName evidence="2">Serine/arginine repetitive matrix protein 2-like</fullName>
    </submittedName>
</protein>
<dbReference type="AlphaFoldDB" id="Q94221"/>
<feature type="compositionally biased region" description="Polar residues" evidence="1">
    <location>
        <begin position="42"/>
        <end position="51"/>
    </location>
</feature>
<gene>
    <name evidence="2" type="ORF">CELE_F39B3.3</name>
    <name evidence="2 4" type="ORF">F39B3.3</name>
</gene>
<dbReference type="Proteomes" id="UP000001940">
    <property type="component" value="Chromosome X"/>
</dbReference>
<evidence type="ECO:0000313" key="3">
    <source>
        <dbReference type="Proteomes" id="UP000001940"/>
    </source>
</evidence>
<dbReference type="RefSeq" id="NP_510843.1">
    <property type="nucleotide sequence ID" value="NM_078442.1"/>
</dbReference>
<accession>Q94221</accession>
<dbReference type="WormBase" id="F39B3.3">
    <property type="protein sequence ID" value="CE10090"/>
    <property type="gene ID" value="WBGene00018192"/>
</dbReference>
<dbReference type="InParanoid" id="Q94221"/>
<dbReference type="GeneID" id="185490"/>
<dbReference type="AGR" id="WB:WBGene00018192"/>
<feature type="region of interest" description="Disordered" evidence="1">
    <location>
        <begin position="1"/>
        <end position="139"/>
    </location>
</feature>
<dbReference type="CTD" id="185490"/>
<dbReference type="KEGG" id="cel:CELE_F39B3.3"/>
<sequence length="139" mass="14955">MSRNDDPVVTSNGSSTDVNRGSRITSELKMKESNAVRGQPRGSCSPTNNDVSAPGYASRSHPTTDPSHSVRRSSRIRRVPDRYGSSVEHLSTSTGTPRGSTSTQLGQASTRNGNRYTASGRNPSCQGNRYSSIRGKVLR</sequence>
<feature type="compositionally biased region" description="Polar residues" evidence="1">
    <location>
        <begin position="7"/>
        <end position="25"/>
    </location>
</feature>
<reference evidence="2 3" key="1">
    <citation type="journal article" date="1998" name="Science">
        <title>Genome sequence of the nematode C. elegans: a platform for investigating biology.</title>
        <authorList>
            <consortium name="The C. elegans sequencing consortium"/>
            <person name="Sulson J.E."/>
            <person name="Waterston R."/>
        </authorList>
    </citation>
    <scope>NUCLEOTIDE SEQUENCE [LARGE SCALE GENOMIC DNA]</scope>
    <source>
        <strain evidence="2 3">Bristol N2</strain>
    </source>
</reference>
<evidence type="ECO:0000313" key="2">
    <source>
        <dbReference type="EMBL" id="CCD64789.1"/>
    </source>
</evidence>
<evidence type="ECO:0000256" key="1">
    <source>
        <dbReference type="SAM" id="MobiDB-lite"/>
    </source>
</evidence>
<dbReference type="PIR" id="T25747">
    <property type="entry name" value="T25747"/>
</dbReference>
<feature type="compositionally biased region" description="Low complexity" evidence="1">
    <location>
        <begin position="91"/>
        <end position="103"/>
    </location>
</feature>
<dbReference type="PANTHER" id="PTHR36943">
    <property type="entry name" value="CCHC-TYPE DOMAIN-CONTAINING PROTEIN"/>
    <property type="match status" value="1"/>
</dbReference>
<dbReference type="UCSC" id="F39B3.3">
    <property type="organism name" value="c. elegans"/>
</dbReference>
<keyword evidence="3" id="KW-1185">Reference proteome</keyword>
<dbReference type="PANTHER" id="PTHR36943:SF1">
    <property type="entry name" value="CCHC-TYPE DOMAIN-CONTAINING PROTEIN"/>
    <property type="match status" value="1"/>
</dbReference>
<dbReference type="Bgee" id="WBGene00018192">
    <property type="expression patterns" value="Expressed in material anatomical entity and 2 other cell types or tissues"/>
</dbReference>
<organism evidence="2 3">
    <name type="scientific">Caenorhabditis elegans</name>
    <dbReference type="NCBI Taxonomy" id="6239"/>
    <lineage>
        <taxon>Eukaryota</taxon>
        <taxon>Metazoa</taxon>
        <taxon>Ecdysozoa</taxon>
        <taxon>Nematoda</taxon>
        <taxon>Chromadorea</taxon>
        <taxon>Rhabditida</taxon>
        <taxon>Rhabditina</taxon>
        <taxon>Rhabditomorpha</taxon>
        <taxon>Rhabditoidea</taxon>
        <taxon>Rhabditidae</taxon>
        <taxon>Peloderinae</taxon>
        <taxon>Caenorhabditis</taxon>
    </lineage>
</organism>
<evidence type="ECO:0000313" key="4">
    <source>
        <dbReference type="WormBase" id="F39B3.3"/>
    </source>
</evidence>
<proteinExistence type="predicted"/>
<dbReference type="HOGENOM" id="CLU_1846953_0_0_1"/>
<dbReference type="EMBL" id="BX284606">
    <property type="protein sequence ID" value="CCD64789.1"/>
    <property type="molecule type" value="Genomic_DNA"/>
</dbReference>